<sequence>MRATIVAGLGGVIIGHMLWLTAISLATKTTTVNAWVLVVAAAAFGLAVAGGLLGRMFYGRKALAKAAFLWCLPISPLLFSISVLAVTYL</sequence>
<feature type="transmembrane region" description="Helical" evidence="1">
    <location>
        <begin position="32"/>
        <end position="54"/>
    </location>
</feature>
<dbReference type="EMBL" id="RCZG01000012">
    <property type="protein sequence ID" value="TPG31532.1"/>
    <property type="molecule type" value="Genomic_DNA"/>
</dbReference>
<name>A0A502E429_9MYCO</name>
<keyword evidence="3" id="KW-1185">Reference proteome</keyword>
<keyword evidence="1" id="KW-1133">Transmembrane helix</keyword>
<evidence type="ECO:0000313" key="2">
    <source>
        <dbReference type="EMBL" id="TPG31532.1"/>
    </source>
</evidence>
<keyword evidence="1" id="KW-0472">Membrane</keyword>
<dbReference type="Proteomes" id="UP000320095">
    <property type="component" value="Unassembled WGS sequence"/>
</dbReference>
<keyword evidence="1" id="KW-0812">Transmembrane</keyword>
<reference evidence="2 3" key="1">
    <citation type="journal article" date="2019" name="Environ. Microbiol.">
        <title>Species interactions and distinct microbial communities in high Arctic permafrost affected cryosols are associated with the CH4 and CO2 gas fluxes.</title>
        <authorList>
            <person name="Altshuler I."/>
            <person name="Hamel J."/>
            <person name="Turney S."/>
            <person name="Magnuson E."/>
            <person name="Levesque R."/>
            <person name="Greer C."/>
            <person name="Whyte L.G."/>
        </authorList>
    </citation>
    <scope>NUCLEOTIDE SEQUENCE [LARGE SCALE GENOMIC DNA]</scope>
    <source>
        <strain evidence="2 3">S5.20</strain>
    </source>
</reference>
<comment type="caution">
    <text evidence="2">The sequence shown here is derived from an EMBL/GenBank/DDBJ whole genome shotgun (WGS) entry which is preliminary data.</text>
</comment>
<protein>
    <submittedName>
        <fullName evidence="2">Uncharacterized protein</fullName>
    </submittedName>
</protein>
<evidence type="ECO:0000256" key="1">
    <source>
        <dbReference type="SAM" id="Phobius"/>
    </source>
</evidence>
<dbReference type="OrthoDB" id="4629731at2"/>
<gene>
    <name evidence="2" type="ORF">EAH80_23945</name>
</gene>
<feature type="transmembrane region" description="Helical" evidence="1">
    <location>
        <begin position="66"/>
        <end position="88"/>
    </location>
</feature>
<evidence type="ECO:0000313" key="3">
    <source>
        <dbReference type="Proteomes" id="UP000320095"/>
    </source>
</evidence>
<proteinExistence type="predicted"/>
<accession>A0A502E429</accession>
<organism evidence="2 3">
    <name type="scientific">Mycolicibacterium hodleri</name>
    <dbReference type="NCBI Taxonomy" id="49897"/>
    <lineage>
        <taxon>Bacteria</taxon>
        <taxon>Bacillati</taxon>
        <taxon>Actinomycetota</taxon>
        <taxon>Actinomycetes</taxon>
        <taxon>Mycobacteriales</taxon>
        <taxon>Mycobacteriaceae</taxon>
        <taxon>Mycolicibacterium</taxon>
    </lineage>
</organism>
<dbReference type="RefSeq" id="WP_140696638.1">
    <property type="nucleotide sequence ID" value="NZ_RCZG01000012.1"/>
</dbReference>
<dbReference type="AlphaFoldDB" id="A0A502E429"/>
<feature type="transmembrane region" description="Helical" evidence="1">
    <location>
        <begin position="5"/>
        <end position="26"/>
    </location>
</feature>